<protein>
    <submittedName>
        <fullName evidence="2">Uncharacterized protein</fullName>
    </submittedName>
</protein>
<feature type="compositionally biased region" description="Basic and acidic residues" evidence="1">
    <location>
        <begin position="22"/>
        <end position="35"/>
    </location>
</feature>
<keyword evidence="3" id="KW-1185">Reference proteome</keyword>
<dbReference type="Proteomes" id="UP000019471">
    <property type="component" value="Unassembled WGS sequence"/>
</dbReference>
<reference evidence="2 3" key="1">
    <citation type="submission" date="2013-03" db="EMBL/GenBank/DDBJ databases">
        <title>The Genome Sequence of Cladophialophora psammophila CBS 110553.</title>
        <authorList>
            <consortium name="The Broad Institute Genomics Platform"/>
            <person name="Cuomo C."/>
            <person name="de Hoog S."/>
            <person name="Gorbushina A."/>
            <person name="Walker B."/>
            <person name="Young S.K."/>
            <person name="Zeng Q."/>
            <person name="Gargeya S."/>
            <person name="Fitzgerald M."/>
            <person name="Haas B."/>
            <person name="Abouelleil A."/>
            <person name="Allen A.W."/>
            <person name="Alvarado L."/>
            <person name="Arachchi H.M."/>
            <person name="Berlin A.M."/>
            <person name="Chapman S.B."/>
            <person name="Gainer-Dewar J."/>
            <person name="Goldberg J."/>
            <person name="Griggs A."/>
            <person name="Gujja S."/>
            <person name="Hansen M."/>
            <person name="Howarth C."/>
            <person name="Imamovic A."/>
            <person name="Ireland A."/>
            <person name="Larimer J."/>
            <person name="McCowan C."/>
            <person name="Murphy C."/>
            <person name="Pearson M."/>
            <person name="Poon T.W."/>
            <person name="Priest M."/>
            <person name="Roberts A."/>
            <person name="Saif S."/>
            <person name="Shea T."/>
            <person name="Sisk P."/>
            <person name="Sykes S."/>
            <person name="Wortman J."/>
            <person name="Nusbaum C."/>
            <person name="Birren B."/>
        </authorList>
    </citation>
    <scope>NUCLEOTIDE SEQUENCE [LARGE SCALE GENOMIC DNA]</scope>
    <source>
        <strain evidence="2 3">CBS 110553</strain>
    </source>
</reference>
<feature type="compositionally biased region" description="Acidic residues" evidence="1">
    <location>
        <begin position="74"/>
        <end position="87"/>
    </location>
</feature>
<evidence type="ECO:0000313" key="2">
    <source>
        <dbReference type="EMBL" id="EXJ54869.1"/>
    </source>
</evidence>
<dbReference type="GeneID" id="19197621"/>
<comment type="caution">
    <text evidence="2">The sequence shown here is derived from an EMBL/GenBank/DDBJ whole genome shotgun (WGS) entry which is preliminary data.</text>
</comment>
<accession>W9W8J9</accession>
<dbReference type="InterPro" id="IPR053221">
    <property type="entry name" value="Burnettramic_acid_biosynth"/>
</dbReference>
<name>W9W8J9_9EURO</name>
<evidence type="ECO:0000256" key="1">
    <source>
        <dbReference type="SAM" id="MobiDB-lite"/>
    </source>
</evidence>
<dbReference type="PANTHER" id="PTHR38887">
    <property type="entry name" value="CHROMOSOME 21, WHOLE GENOME SHOTGUN SEQUENCE"/>
    <property type="match status" value="1"/>
</dbReference>
<dbReference type="eggNOG" id="ENOG502S0G3">
    <property type="taxonomic scope" value="Eukaryota"/>
</dbReference>
<gene>
    <name evidence="2" type="ORF">A1O5_12935</name>
</gene>
<organism evidence="2 3">
    <name type="scientific">Cladophialophora psammophila CBS 110553</name>
    <dbReference type="NCBI Taxonomy" id="1182543"/>
    <lineage>
        <taxon>Eukaryota</taxon>
        <taxon>Fungi</taxon>
        <taxon>Dikarya</taxon>
        <taxon>Ascomycota</taxon>
        <taxon>Pezizomycotina</taxon>
        <taxon>Eurotiomycetes</taxon>
        <taxon>Chaetothyriomycetidae</taxon>
        <taxon>Chaetothyriales</taxon>
        <taxon>Herpotrichiellaceae</taxon>
        <taxon>Cladophialophora</taxon>
    </lineage>
</organism>
<dbReference type="RefSeq" id="XP_007751694.1">
    <property type="nucleotide sequence ID" value="XM_007753504.1"/>
</dbReference>
<dbReference type="AlphaFoldDB" id="W9W8J9"/>
<evidence type="ECO:0000313" key="3">
    <source>
        <dbReference type="Proteomes" id="UP000019471"/>
    </source>
</evidence>
<feature type="region of interest" description="Disordered" evidence="1">
    <location>
        <begin position="407"/>
        <end position="454"/>
    </location>
</feature>
<dbReference type="OrthoDB" id="3433125at2759"/>
<feature type="compositionally biased region" description="Basic residues" evidence="1">
    <location>
        <begin position="436"/>
        <end position="449"/>
    </location>
</feature>
<sequence>MPIISRLVKGIGAGIGAASEAIADHKEKKAARERGISPNPLGESEAGESSRSRTHPGAHTSHSEEKKSHTKDDEGADDDDDDDDDDSSSVSSSDLDTDRAEWALDEAAEELNQPPPTYEQAAATSPASDEEVARAFLHEHKIAPSPAQTFKPLPCPVILPQRRPKDKSRGFVRAYAPLLGECAGIDQNTFIDFINDLDRASKASPIFDVINVACFAVGMVPNPIAMAVTIAIQVASETGKEIQSRYRRNTYLDQINESLFKPRGLYCMIMTFKPDNPHDPILGMNLMNTGLNSTDQALVKATSIPDSELKQKLAKIRLSSGVSRGELSLPESAPLIYPALDAAAQAALDSAGGTSGATQSVLPQSAKDKLHSSSGFLASYLDRRAQASYAGMHPDSRLVMPPPEKKFASRFSDPNHPANSGTILGLLTGGHFDPKAKRRGRRAKRQARRRGYELSETDVRNAEMGRLPRRNKGLIRRVLHKDILYLIVVNLPSEGEMRENMLRLERVKSDGNGNTA</sequence>
<feature type="region of interest" description="Disordered" evidence="1">
    <location>
        <begin position="1"/>
        <end position="130"/>
    </location>
</feature>
<feature type="compositionally biased region" description="Basic and acidic residues" evidence="1">
    <location>
        <begin position="61"/>
        <end position="73"/>
    </location>
</feature>
<proteinExistence type="predicted"/>
<dbReference type="PANTHER" id="PTHR38887:SF1">
    <property type="entry name" value="RAS MODIFICATION PROTEIN ERF4"/>
    <property type="match status" value="1"/>
</dbReference>
<dbReference type="HOGENOM" id="CLU_023303_0_0_1"/>
<dbReference type="EMBL" id="AMGX01000039">
    <property type="protein sequence ID" value="EXJ54869.1"/>
    <property type="molecule type" value="Genomic_DNA"/>
</dbReference>